<organism evidence="1 2">
    <name type="scientific">Gossypium barbadense</name>
    <name type="common">Sea Island cotton</name>
    <name type="synonym">Hibiscus barbadensis</name>
    <dbReference type="NCBI Taxonomy" id="3634"/>
    <lineage>
        <taxon>Eukaryota</taxon>
        <taxon>Viridiplantae</taxon>
        <taxon>Streptophyta</taxon>
        <taxon>Embryophyta</taxon>
        <taxon>Tracheophyta</taxon>
        <taxon>Spermatophyta</taxon>
        <taxon>Magnoliopsida</taxon>
        <taxon>eudicotyledons</taxon>
        <taxon>Gunneridae</taxon>
        <taxon>Pentapetalae</taxon>
        <taxon>rosids</taxon>
        <taxon>malvids</taxon>
        <taxon>Malvales</taxon>
        <taxon>Malvaceae</taxon>
        <taxon>Malvoideae</taxon>
        <taxon>Gossypium</taxon>
    </lineage>
</organism>
<dbReference type="AlphaFoldDB" id="A0A2P5YLA4"/>
<proteinExistence type="predicted"/>
<evidence type="ECO:0000313" key="1">
    <source>
        <dbReference type="EMBL" id="PPS16349.1"/>
    </source>
</evidence>
<gene>
    <name evidence="1" type="ORF">GOBAR_AA04170</name>
</gene>
<protein>
    <submittedName>
        <fullName evidence="1">Uncharacterized protein</fullName>
    </submittedName>
</protein>
<name>A0A2P5YLA4_GOSBA</name>
<accession>A0A2P5YLA4</accession>
<sequence length="105" mass="11483">MPIIPLNGYHATNSNIIVSNEVLPMGTRQDPSSSGNPVIERPRATPFIYDRQRTRTGIGSESYGSVTGCSLRENLNEDDGIIASNPAIYRVSESISFALNEKEIN</sequence>
<reference evidence="1 2" key="1">
    <citation type="submission" date="2015-01" db="EMBL/GenBank/DDBJ databases">
        <title>Genome of allotetraploid Gossypium barbadense reveals genomic plasticity and fiber elongation in cotton evolution.</title>
        <authorList>
            <person name="Chen X."/>
            <person name="Liu X."/>
            <person name="Zhao B."/>
            <person name="Zheng H."/>
            <person name="Hu Y."/>
            <person name="Lu G."/>
            <person name="Yang C."/>
            <person name="Chen J."/>
            <person name="Shan C."/>
            <person name="Zhang L."/>
            <person name="Zhou Y."/>
            <person name="Wang L."/>
            <person name="Guo W."/>
            <person name="Bai Y."/>
            <person name="Ruan J."/>
            <person name="Shangguan X."/>
            <person name="Mao Y."/>
            <person name="Jiang J."/>
            <person name="Zhu Y."/>
            <person name="Lei J."/>
            <person name="Kang H."/>
            <person name="Chen S."/>
            <person name="He X."/>
            <person name="Wang R."/>
            <person name="Wang Y."/>
            <person name="Chen J."/>
            <person name="Wang L."/>
            <person name="Yu S."/>
            <person name="Wang B."/>
            <person name="Wei J."/>
            <person name="Song S."/>
            <person name="Lu X."/>
            <person name="Gao Z."/>
            <person name="Gu W."/>
            <person name="Deng X."/>
            <person name="Ma D."/>
            <person name="Wang S."/>
            <person name="Liang W."/>
            <person name="Fang L."/>
            <person name="Cai C."/>
            <person name="Zhu X."/>
            <person name="Zhou B."/>
            <person name="Zhang Y."/>
            <person name="Chen Z."/>
            <person name="Xu S."/>
            <person name="Zhu R."/>
            <person name="Wang S."/>
            <person name="Zhang T."/>
            <person name="Zhao G."/>
        </authorList>
    </citation>
    <scope>NUCLEOTIDE SEQUENCE [LARGE SCALE GENOMIC DNA]</scope>
    <source>
        <strain evidence="2">cv. Xinhai21</strain>
        <tissue evidence="1">Leaf</tissue>
    </source>
</reference>
<evidence type="ECO:0000313" key="2">
    <source>
        <dbReference type="Proteomes" id="UP000239757"/>
    </source>
</evidence>
<dbReference type="Proteomes" id="UP000239757">
    <property type="component" value="Unassembled WGS sequence"/>
</dbReference>
<dbReference type="EMBL" id="KZ663031">
    <property type="protein sequence ID" value="PPS16349.1"/>
    <property type="molecule type" value="Genomic_DNA"/>
</dbReference>